<keyword evidence="2" id="KW-0812">Transmembrane</keyword>
<comment type="caution">
    <text evidence="3">The sequence shown here is derived from an EMBL/GenBank/DDBJ whole genome shotgun (WGS) entry which is preliminary data.</text>
</comment>
<dbReference type="EMBL" id="BPLR01011293">
    <property type="protein sequence ID" value="GIY45591.1"/>
    <property type="molecule type" value="Genomic_DNA"/>
</dbReference>
<feature type="compositionally biased region" description="Basic and acidic residues" evidence="1">
    <location>
        <begin position="72"/>
        <end position="83"/>
    </location>
</feature>
<organism evidence="3 4">
    <name type="scientific">Caerostris extrusa</name>
    <name type="common">Bark spider</name>
    <name type="synonym">Caerostris bankana</name>
    <dbReference type="NCBI Taxonomy" id="172846"/>
    <lineage>
        <taxon>Eukaryota</taxon>
        <taxon>Metazoa</taxon>
        <taxon>Ecdysozoa</taxon>
        <taxon>Arthropoda</taxon>
        <taxon>Chelicerata</taxon>
        <taxon>Arachnida</taxon>
        <taxon>Araneae</taxon>
        <taxon>Araneomorphae</taxon>
        <taxon>Entelegynae</taxon>
        <taxon>Araneoidea</taxon>
        <taxon>Araneidae</taxon>
        <taxon>Caerostris</taxon>
    </lineage>
</organism>
<evidence type="ECO:0000313" key="4">
    <source>
        <dbReference type="Proteomes" id="UP001054945"/>
    </source>
</evidence>
<evidence type="ECO:0000256" key="2">
    <source>
        <dbReference type="SAM" id="Phobius"/>
    </source>
</evidence>
<sequence length="373" mass="43193">MYGRSCWGSKTLFQLPVSELIYLEFGIEWMLIKIKHHCHLQPVSRHTSFISILAIPSRLSASKDSGNSSLTRENRDGCTEEQHTLPVESMGAEEDSWFDYRVLRNYFCITIKSYVKKSIDAINLNRKYTIVVTSTQYLVTHLSSGYSPLHRDYLQQQQTPGTHLSRGKIEIAALKNNTRCRMKAWGRKKTVGSITECGGEEVVGDPFQFEVWGRRRAGFVPLLFLFYLVERWAFFFALFIAIERGDRMREKIYHRCHLNQYLITHPSSLYSPLHRDYLQQQQKQTPGNSSFTRENRDSRLEEQHTLLGYGGRRRQLVRLQSVVVKRVVGGPISIRRVGKTTRWLCSFIVFVFTWLRGGLSSLHYLSQLSVAIG</sequence>
<proteinExistence type="predicted"/>
<keyword evidence="2" id="KW-0472">Membrane</keyword>
<feature type="transmembrane region" description="Helical" evidence="2">
    <location>
        <begin position="219"/>
        <end position="242"/>
    </location>
</feature>
<accession>A0AAV4TJG1</accession>
<gene>
    <name evidence="3" type="ORF">CEXT_270271</name>
</gene>
<feature type="compositionally biased region" description="Polar residues" evidence="1">
    <location>
        <begin position="60"/>
        <end position="71"/>
    </location>
</feature>
<dbReference type="AlphaFoldDB" id="A0AAV4TJG1"/>
<name>A0AAV4TJG1_CAEEX</name>
<feature type="region of interest" description="Disordered" evidence="1">
    <location>
        <begin position="60"/>
        <end position="83"/>
    </location>
</feature>
<dbReference type="Proteomes" id="UP001054945">
    <property type="component" value="Unassembled WGS sequence"/>
</dbReference>
<keyword evidence="2" id="KW-1133">Transmembrane helix</keyword>
<keyword evidence="4" id="KW-1185">Reference proteome</keyword>
<protein>
    <submittedName>
        <fullName evidence="3">Uncharacterized protein</fullName>
    </submittedName>
</protein>
<evidence type="ECO:0000256" key="1">
    <source>
        <dbReference type="SAM" id="MobiDB-lite"/>
    </source>
</evidence>
<evidence type="ECO:0000313" key="3">
    <source>
        <dbReference type="EMBL" id="GIY45591.1"/>
    </source>
</evidence>
<feature type="transmembrane region" description="Helical" evidence="2">
    <location>
        <begin position="343"/>
        <end position="365"/>
    </location>
</feature>
<reference evidence="3 4" key="1">
    <citation type="submission" date="2021-06" db="EMBL/GenBank/DDBJ databases">
        <title>Caerostris extrusa draft genome.</title>
        <authorList>
            <person name="Kono N."/>
            <person name="Arakawa K."/>
        </authorList>
    </citation>
    <scope>NUCLEOTIDE SEQUENCE [LARGE SCALE GENOMIC DNA]</scope>
</reference>